<evidence type="ECO:0000256" key="2">
    <source>
        <dbReference type="ARBA" id="ARBA00012135"/>
    </source>
</evidence>
<dbReference type="EC" id="2.7.1.49" evidence="2"/>
<reference evidence="4 5" key="1">
    <citation type="submission" date="2022-07" db="EMBL/GenBank/DDBJ databases">
        <title>Genome stability of Gluconacetobacter entanii AV429.</title>
        <authorList>
            <person name="Trcek J."/>
            <person name="Cepec E."/>
        </authorList>
    </citation>
    <scope>NUCLEOTIDE SEQUENCE [LARGE SCALE GENOMIC DNA]</scope>
    <source>
        <strain evidence="4 5">AV429_2022</strain>
    </source>
</reference>
<evidence type="ECO:0000313" key="4">
    <source>
        <dbReference type="EMBL" id="MCW4591449.1"/>
    </source>
</evidence>
<dbReference type="Proteomes" id="UP001526337">
    <property type="component" value="Unassembled WGS sequence"/>
</dbReference>
<evidence type="ECO:0000256" key="1">
    <source>
        <dbReference type="ARBA" id="ARBA00004948"/>
    </source>
</evidence>
<dbReference type="CDD" id="cd01169">
    <property type="entry name" value="HMPP_kinase"/>
    <property type="match status" value="1"/>
</dbReference>
<dbReference type="EMBL" id="JANGSQ010000107">
    <property type="protein sequence ID" value="MCW4591449.1"/>
    <property type="molecule type" value="Genomic_DNA"/>
</dbReference>
<dbReference type="InterPro" id="IPR013749">
    <property type="entry name" value="PM/HMP-P_kinase-1"/>
</dbReference>
<dbReference type="SUPFAM" id="SSF53613">
    <property type="entry name" value="Ribokinase-like"/>
    <property type="match status" value="1"/>
</dbReference>
<keyword evidence="4" id="KW-0418">Kinase</keyword>
<accession>A0ABT3K7Q2</accession>
<evidence type="ECO:0000259" key="3">
    <source>
        <dbReference type="Pfam" id="PF08543"/>
    </source>
</evidence>
<dbReference type="InterPro" id="IPR029056">
    <property type="entry name" value="Ribokinase-like"/>
</dbReference>
<dbReference type="InterPro" id="IPR004399">
    <property type="entry name" value="HMP/HMP-P_kinase_dom"/>
</dbReference>
<name>A0ABT3K7Q2_9PROT</name>
<evidence type="ECO:0000313" key="5">
    <source>
        <dbReference type="Proteomes" id="UP001526337"/>
    </source>
</evidence>
<keyword evidence="5" id="KW-1185">Reference proteome</keyword>
<gene>
    <name evidence="4" type="primary">thiD</name>
    <name evidence="4" type="ORF">NO263_12745</name>
</gene>
<dbReference type="Gene3D" id="3.40.1190.20">
    <property type="match status" value="1"/>
</dbReference>
<sequence>MRGRILVIAGSDSGGGAGIQADIKAITALGGFAMTAITALTAQDTRGVHDVFPVPPDFVTAQMRCVMDDIGVDAFKSGMLGRSEVIGAVADMIATRPGVPYVLDSVMVAKGGASLLRQEAVAALKSRLLPLATLLTPNLPEAEVLLGRPVRAHGDMRQAALDLRDMGAHAVLLKGGHLPGDELVDVFVDSDGTVQSFTSTRVRTVHTHGTGCTLASAIAAGLGQGMALPAAIDRARAYLYRAIVAAPGYGHGAGPVNHAVDITT</sequence>
<feature type="domain" description="Pyridoxamine kinase/Phosphomethylpyrimidine kinase" evidence="3">
    <location>
        <begin position="12"/>
        <end position="257"/>
    </location>
</feature>
<dbReference type="PANTHER" id="PTHR20858:SF17">
    <property type="entry name" value="HYDROXYMETHYLPYRIMIDINE_PHOSPHOMETHYLPYRIMIDINE KINASE THI20-RELATED"/>
    <property type="match status" value="1"/>
</dbReference>
<dbReference type="Pfam" id="PF08543">
    <property type="entry name" value="Phos_pyr_kin"/>
    <property type="match status" value="1"/>
</dbReference>
<dbReference type="PANTHER" id="PTHR20858">
    <property type="entry name" value="PHOSPHOMETHYLPYRIMIDINE KINASE"/>
    <property type="match status" value="1"/>
</dbReference>
<comment type="pathway">
    <text evidence="1">Cofactor biosynthesis; thiamine diphosphate biosynthesis.</text>
</comment>
<keyword evidence="4" id="KW-0808">Transferase</keyword>
<dbReference type="GO" id="GO:0008902">
    <property type="term" value="F:hydroxymethylpyrimidine kinase activity"/>
    <property type="evidence" value="ECO:0007669"/>
    <property type="project" value="UniProtKB-EC"/>
</dbReference>
<protein>
    <recommendedName>
        <fullName evidence="2">hydroxymethylpyrimidine kinase</fullName>
        <ecNumber evidence="2">2.7.1.49</ecNumber>
    </recommendedName>
</protein>
<dbReference type="NCBIfam" id="TIGR00097">
    <property type="entry name" value="HMP-P_kinase"/>
    <property type="match status" value="1"/>
</dbReference>
<proteinExistence type="predicted"/>
<comment type="caution">
    <text evidence="4">The sequence shown here is derived from an EMBL/GenBank/DDBJ whole genome shotgun (WGS) entry which is preliminary data.</text>
</comment>
<dbReference type="GO" id="GO:0008972">
    <property type="term" value="F:phosphomethylpyrimidine kinase activity"/>
    <property type="evidence" value="ECO:0007669"/>
    <property type="project" value="UniProtKB-EC"/>
</dbReference>
<dbReference type="RefSeq" id="WP_171790685.1">
    <property type="nucleotide sequence ID" value="NZ_JABJWD010000050.1"/>
</dbReference>
<organism evidence="4 5">
    <name type="scientific">Gluconacetobacter entanii</name>
    <dbReference type="NCBI Taxonomy" id="108528"/>
    <lineage>
        <taxon>Bacteria</taxon>
        <taxon>Pseudomonadati</taxon>
        <taxon>Pseudomonadota</taxon>
        <taxon>Alphaproteobacteria</taxon>
        <taxon>Acetobacterales</taxon>
        <taxon>Acetobacteraceae</taxon>
        <taxon>Gluconacetobacter</taxon>
    </lineage>
</organism>